<feature type="region of interest" description="Disordered" evidence="1">
    <location>
        <begin position="154"/>
        <end position="176"/>
    </location>
</feature>
<dbReference type="RefSeq" id="XP_025371453.1">
    <property type="nucleotide sequence ID" value="XM_025513341.1"/>
</dbReference>
<reference evidence="2 3" key="1">
    <citation type="journal article" date="2018" name="Mol. Biol. Evol.">
        <title>Broad Genomic Sampling Reveals a Smut Pathogenic Ancestry of the Fungal Clade Ustilaginomycotina.</title>
        <authorList>
            <person name="Kijpornyongpan T."/>
            <person name="Mondo S.J."/>
            <person name="Barry K."/>
            <person name="Sandor L."/>
            <person name="Lee J."/>
            <person name="Lipzen A."/>
            <person name="Pangilinan J."/>
            <person name="LaButti K."/>
            <person name="Hainaut M."/>
            <person name="Henrissat B."/>
            <person name="Grigoriev I.V."/>
            <person name="Spatafora J.W."/>
            <person name="Aime M.C."/>
        </authorList>
    </citation>
    <scope>NUCLEOTIDE SEQUENCE [LARGE SCALE GENOMIC DNA]</scope>
    <source>
        <strain evidence="2 3">MCA 4658</strain>
    </source>
</reference>
<feature type="compositionally biased region" description="Basic and acidic residues" evidence="1">
    <location>
        <begin position="289"/>
        <end position="299"/>
    </location>
</feature>
<sequence length="548" mass="59951">MPTSPMLEKAEASLSRTADEHSSVPSASASTQRLQITDPVIVAWPDHRISDHMLARPRPDVVPYQHSQSSNWPNLRPRLGPHAPGNARSRAQVLDELTWHYQNLPRERLRELGIIPPALPIRDSRGHDGIPIGKPITFQSRGISLAHQRAVWKARSGSGRNAARNPGSPLRPRHRQSDVHYTDDFHNDYQYCNGPACHVTVFRRPPGFHPSQLSPAQFKTVAEHGFLENSQFVNRMGDADHWKALQRVHGVSSERVHPTRSENHYYVGHIDRRGLGEDVGVLVKLKEKHTREQPERAAEGKAMLTASEARASRRASEGRMGASKDHAPAASARTPDFGIGAVRSDKGASDDHAAAEKVHLDAAPLRMPGPTIVALPPEAMVPLGKSVSRIPQVSETPSLPQLQAVTEGLRGEASSSRASLSSKLRAASGEEHDAAAAAEPDGRRNLEALRISGYPHPVNVVGRPVVIHRSMLSPTSREALLYHQGPPPKPDGVRLEVSQQPATGKVVLFGRPPHFNPRTLSPNSRKVMKDSGLERDGGIAPYKPPHSH</sequence>
<feature type="compositionally biased region" description="Basic and acidic residues" evidence="1">
    <location>
        <begin position="527"/>
        <end position="537"/>
    </location>
</feature>
<feature type="compositionally biased region" description="Low complexity" evidence="1">
    <location>
        <begin position="411"/>
        <end position="427"/>
    </location>
</feature>
<gene>
    <name evidence="2" type="ORF">IE81DRAFT_321443</name>
</gene>
<accession>A0A316W8C1</accession>
<evidence type="ECO:0000313" key="3">
    <source>
        <dbReference type="Proteomes" id="UP000245783"/>
    </source>
</evidence>
<dbReference type="GeneID" id="37035211"/>
<evidence type="ECO:0000313" key="2">
    <source>
        <dbReference type="EMBL" id="PWN44293.1"/>
    </source>
</evidence>
<feature type="region of interest" description="Disordered" evidence="1">
    <location>
        <begin position="407"/>
        <end position="441"/>
    </location>
</feature>
<keyword evidence="3" id="KW-1185">Reference proteome</keyword>
<feature type="region of interest" description="Disordered" evidence="1">
    <location>
        <begin position="1"/>
        <end position="32"/>
    </location>
</feature>
<evidence type="ECO:0000256" key="1">
    <source>
        <dbReference type="SAM" id="MobiDB-lite"/>
    </source>
</evidence>
<name>A0A316W8C1_9BASI</name>
<protein>
    <submittedName>
        <fullName evidence="2">Uncharacterized protein</fullName>
    </submittedName>
</protein>
<dbReference type="Proteomes" id="UP000245783">
    <property type="component" value="Unassembled WGS sequence"/>
</dbReference>
<dbReference type="EMBL" id="KZ819362">
    <property type="protein sequence ID" value="PWN44293.1"/>
    <property type="molecule type" value="Genomic_DNA"/>
</dbReference>
<proteinExistence type="predicted"/>
<feature type="compositionally biased region" description="Polar residues" evidence="1">
    <location>
        <begin position="23"/>
        <end position="32"/>
    </location>
</feature>
<feature type="compositionally biased region" description="Basic and acidic residues" evidence="1">
    <location>
        <begin position="310"/>
        <end position="327"/>
    </location>
</feature>
<feature type="region of interest" description="Disordered" evidence="1">
    <location>
        <begin position="511"/>
        <end position="548"/>
    </location>
</feature>
<feature type="compositionally biased region" description="Basic and acidic residues" evidence="1">
    <location>
        <begin position="428"/>
        <end position="441"/>
    </location>
</feature>
<feature type="region of interest" description="Disordered" evidence="1">
    <location>
        <begin position="287"/>
        <end position="337"/>
    </location>
</feature>
<organism evidence="2 3">
    <name type="scientific">Ceraceosorus guamensis</name>
    <dbReference type="NCBI Taxonomy" id="1522189"/>
    <lineage>
        <taxon>Eukaryota</taxon>
        <taxon>Fungi</taxon>
        <taxon>Dikarya</taxon>
        <taxon>Basidiomycota</taxon>
        <taxon>Ustilaginomycotina</taxon>
        <taxon>Exobasidiomycetes</taxon>
        <taxon>Ceraceosorales</taxon>
        <taxon>Ceraceosoraceae</taxon>
        <taxon>Ceraceosorus</taxon>
    </lineage>
</organism>
<dbReference type="AlphaFoldDB" id="A0A316W8C1"/>
<dbReference type="InParanoid" id="A0A316W8C1"/>